<gene>
    <name evidence="1" type="ORF">rCG_35870</name>
</gene>
<organism evidence="1 2">
    <name type="scientific">Rattus norvegicus</name>
    <name type="common">Rat</name>
    <dbReference type="NCBI Taxonomy" id="10116"/>
    <lineage>
        <taxon>Eukaryota</taxon>
        <taxon>Metazoa</taxon>
        <taxon>Chordata</taxon>
        <taxon>Craniata</taxon>
        <taxon>Vertebrata</taxon>
        <taxon>Euteleostomi</taxon>
        <taxon>Mammalia</taxon>
        <taxon>Eutheria</taxon>
        <taxon>Euarchontoglires</taxon>
        <taxon>Glires</taxon>
        <taxon>Rodentia</taxon>
        <taxon>Myomorpha</taxon>
        <taxon>Muroidea</taxon>
        <taxon>Muridae</taxon>
        <taxon>Murinae</taxon>
        <taxon>Rattus</taxon>
    </lineage>
</organism>
<name>A6IKF6_RAT</name>
<evidence type="ECO:0000313" key="2">
    <source>
        <dbReference type="Proteomes" id="UP000234681"/>
    </source>
</evidence>
<dbReference type="EMBL" id="CH473963">
    <property type="protein sequence ID" value="EDM00220.1"/>
    <property type="molecule type" value="Genomic_DNA"/>
</dbReference>
<dbReference type="AlphaFoldDB" id="A6IKF6"/>
<sequence length="56" mass="5470">MAQDQVGPESLMGVGRKQGREVCPVLTLQTGPGGPAGVGETSGNICTLISGSPSGS</sequence>
<protein>
    <submittedName>
        <fullName evidence="1">RCG35870</fullName>
    </submittedName>
</protein>
<reference evidence="2" key="1">
    <citation type="submission" date="2005-09" db="EMBL/GenBank/DDBJ databases">
        <authorList>
            <person name="Mural R.J."/>
            <person name="Li P.W."/>
            <person name="Adams M.D."/>
            <person name="Amanatides P.G."/>
            <person name="Baden-Tillson H."/>
            <person name="Barnstead M."/>
            <person name="Chin S.H."/>
            <person name="Dew I."/>
            <person name="Evans C.A."/>
            <person name="Ferriera S."/>
            <person name="Flanigan M."/>
            <person name="Fosler C."/>
            <person name="Glodek A."/>
            <person name="Gu Z."/>
            <person name="Holt R.A."/>
            <person name="Jennings D."/>
            <person name="Kraft C.L."/>
            <person name="Lu F."/>
            <person name="Nguyen T."/>
            <person name="Nusskern D.R."/>
            <person name="Pfannkoch C.M."/>
            <person name="Sitter C."/>
            <person name="Sutton G.G."/>
            <person name="Venter J.C."/>
            <person name="Wang Z."/>
            <person name="Woodage T."/>
            <person name="Zheng X.H."/>
            <person name="Zhong F."/>
        </authorList>
    </citation>
    <scope>NUCLEOTIDE SEQUENCE [LARGE SCALE GENOMIC DNA]</scope>
    <source>
        <strain>BN</strain>
        <strain evidence="2">Sprague-Dawley</strain>
    </source>
</reference>
<proteinExistence type="predicted"/>
<evidence type="ECO:0000313" key="1">
    <source>
        <dbReference type="EMBL" id="EDM00220.1"/>
    </source>
</evidence>
<dbReference type="Proteomes" id="UP000234681">
    <property type="component" value="Chromosome 14"/>
</dbReference>
<accession>A6IKF6</accession>